<accession>A0ABU2SI57</accession>
<sequence length="435" mass="47774">MPHTLPLPIPSWLVDHHQLDLTALYSSGWGMEHDAAAPAPNGDLYALYRVWRHHHEAKGSAEPAEQNFGYGFITRYAPDGTPLATVLCGQDAPDGTPSALTAGSGTGLAVLPDGTLAMTGLPDCTYLIAPDLSRVLAAYTMPYRWPFDEVVPGDPFATAIRVTPRGRLLCVASEFGVHRYGNCIPNLITLADGPLGPDHKPNLEAIASLDSRPAHQTEADQRPHVRYQGRPVGLEHRPSPSLPDLVARDDDERHWYDRARLGTAAEPLTDELFVVPVLGREFRSGSRGQVFAFALLNAQGEVTGRLEGLDKYKDSPFTGRCYSVATAPDHGLVFHLNRYGLYAWTADGRLRARLGTEDKPFKALAQFTLMTCSSDGVLVLFHRKQHLILRIPTRGDLDGLTATVETALRAYARERAALKKQWGPVNWHWVQSAAE</sequence>
<gene>
    <name evidence="2" type="ORF">RM609_02995</name>
</gene>
<dbReference type="SUPFAM" id="SSF63829">
    <property type="entry name" value="Calcium-dependent phosphotriesterase"/>
    <property type="match status" value="1"/>
</dbReference>
<evidence type="ECO:0000256" key="1">
    <source>
        <dbReference type="SAM" id="MobiDB-lite"/>
    </source>
</evidence>
<organism evidence="2 3">
    <name type="scientific">Streptomyces hesseae</name>
    <dbReference type="NCBI Taxonomy" id="3075519"/>
    <lineage>
        <taxon>Bacteria</taxon>
        <taxon>Bacillati</taxon>
        <taxon>Actinomycetota</taxon>
        <taxon>Actinomycetes</taxon>
        <taxon>Kitasatosporales</taxon>
        <taxon>Streptomycetaceae</taxon>
        <taxon>Streptomyces</taxon>
    </lineage>
</organism>
<keyword evidence="3" id="KW-1185">Reference proteome</keyword>
<proteinExistence type="predicted"/>
<reference evidence="2" key="1">
    <citation type="submission" date="2024-05" db="EMBL/GenBank/DDBJ databases">
        <title>30 novel species of actinomycetes from the DSMZ collection.</title>
        <authorList>
            <person name="Nouioui I."/>
        </authorList>
    </citation>
    <scope>NUCLEOTIDE SEQUENCE</scope>
    <source>
        <strain evidence="2">DSM 40473</strain>
    </source>
</reference>
<feature type="compositionally biased region" description="Basic and acidic residues" evidence="1">
    <location>
        <begin position="212"/>
        <end position="223"/>
    </location>
</feature>
<evidence type="ECO:0008006" key="4">
    <source>
        <dbReference type="Google" id="ProtNLM"/>
    </source>
</evidence>
<dbReference type="Proteomes" id="UP001180531">
    <property type="component" value="Unassembled WGS sequence"/>
</dbReference>
<feature type="region of interest" description="Disordered" evidence="1">
    <location>
        <begin position="211"/>
        <end position="243"/>
    </location>
</feature>
<evidence type="ECO:0000313" key="2">
    <source>
        <dbReference type="EMBL" id="MDT0448069.1"/>
    </source>
</evidence>
<evidence type="ECO:0000313" key="3">
    <source>
        <dbReference type="Proteomes" id="UP001180531"/>
    </source>
</evidence>
<dbReference type="RefSeq" id="WP_311607683.1">
    <property type="nucleotide sequence ID" value="NZ_JAVRFI010000002.1"/>
</dbReference>
<comment type="caution">
    <text evidence="2">The sequence shown here is derived from an EMBL/GenBank/DDBJ whole genome shotgun (WGS) entry which is preliminary data.</text>
</comment>
<name>A0ABU2SI57_9ACTN</name>
<dbReference type="EMBL" id="JAVRFI010000002">
    <property type="protein sequence ID" value="MDT0448069.1"/>
    <property type="molecule type" value="Genomic_DNA"/>
</dbReference>
<protein>
    <recommendedName>
        <fullName evidence="4">Aromatic ring-opening dioxygenase LigA</fullName>
    </recommendedName>
</protein>